<protein>
    <recommendedName>
        <fullName evidence="1">Aladin seven-bladed propeller domain-containing protein</fullName>
    </recommendedName>
</protein>
<dbReference type="InterPro" id="IPR045139">
    <property type="entry name" value="Aladin"/>
</dbReference>
<keyword evidence="3" id="KW-1185">Reference proteome</keyword>
<feature type="domain" description="Aladin seven-bladed propeller" evidence="1">
    <location>
        <begin position="266"/>
        <end position="616"/>
    </location>
</feature>
<dbReference type="OrthoDB" id="411991at2759"/>
<dbReference type="InterPro" id="IPR036322">
    <property type="entry name" value="WD40_repeat_dom_sf"/>
</dbReference>
<accession>A0A7J5ZHU9</accession>
<gene>
    <name evidence="2" type="ORF">F7725_000976</name>
</gene>
<dbReference type="InterPro" id="IPR057403">
    <property type="entry name" value="Beta-prop_Aladin"/>
</dbReference>
<dbReference type="SMART" id="SM00320">
    <property type="entry name" value="WD40"/>
    <property type="match status" value="4"/>
</dbReference>
<evidence type="ECO:0000313" key="3">
    <source>
        <dbReference type="Proteomes" id="UP000518266"/>
    </source>
</evidence>
<dbReference type="Proteomes" id="UP000518266">
    <property type="component" value="Unassembled WGS sequence"/>
</dbReference>
<evidence type="ECO:0000313" key="2">
    <source>
        <dbReference type="EMBL" id="KAF3860721.1"/>
    </source>
</evidence>
<dbReference type="Pfam" id="PF25460">
    <property type="entry name" value="Beta-prop_Aladin"/>
    <property type="match status" value="1"/>
</dbReference>
<dbReference type="InterPro" id="IPR001680">
    <property type="entry name" value="WD40_rpt"/>
</dbReference>
<comment type="caution">
    <text evidence="2">The sequence shown here is derived from an EMBL/GenBank/DDBJ whole genome shotgun (WGS) entry which is preliminary data.</text>
</comment>
<dbReference type="Gene3D" id="2.130.10.10">
    <property type="entry name" value="YVTN repeat-like/Quinoprotein amine dehydrogenase"/>
    <property type="match status" value="1"/>
</dbReference>
<evidence type="ECO:0000259" key="1">
    <source>
        <dbReference type="Pfam" id="PF25460"/>
    </source>
</evidence>
<name>A0A7J5ZHU9_DISMA</name>
<organism evidence="2 3">
    <name type="scientific">Dissostichus mawsoni</name>
    <name type="common">Antarctic cod</name>
    <dbReference type="NCBI Taxonomy" id="36200"/>
    <lineage>
        <taxon>Eukaryota</taxon>
        <taxon>Metazoa</taxon>
        <taxon>Chordata</taxon>
        <taxon>Craniata</taxon>
        <taxon>Vertebrata</taxon>
        <taxon>Euteleostomi</taxon>
        <taxon>Actinopterygii</taxon>
        <taxon>Neopterygii</taxon>
        <taxon>Teleostei</taxon>
        <taxon>Neoteleostei</taxon>
        <taxon>Acanthomorphata</taxon>
        <taxon>Eupercaria</taxon>
        <taxon>Perciformes</taxon>
        <taxon>Notothenioidei</taxon>
        <taxon>Nototheniidae</taxon>
        <taxon>Dissostichus</taxon>
    </lineage>
</organism>
<reference evidence="2 3" key="1">
    <citation type="submission" date="2020-03" db="EMBL/GenBank/DDBJ databases">
        <title>Dissostichus mawsoni Genome sequencing and assembly.</title>
        <authorList>
            <person name="Park H."/>
        </authorList>
    </citation>
    <scope>NUCLEOTIDE SEQUENCE [LARGE SCALE GENOMIC DNA]</scope>
    <source>
        <strain evidence="2">DM0001</strain>
        <tissue evidence="2">Muscle</tissue>
    </source>
</reference>
<proteinExistence type="predicted"/>
<dbReference type="AlphaFoldDB" id="A0A7J5ZHU9"/>
<dbReference type="EMBL" id="JAAKFY010000002">
    <property type="protein sequence ID" value="KAF3860721.1"/>
    <property type="molecule type" value="Genomic_DNA"/>
</dbReference>
<dbReference type="SUPFAM" id="SSF50978">
    <property type="entry name" value="WD40 repeat-like"/>
    <property type="match status" value="1"/>
</dbReference>
<dbReference type="GO" id="GO:0006913">
    <property type="term" value="P:nucleocytoplasmic transport"/>
    <property type="evidence" value="ECO:0007669"/>
    <property type="project" value="TreeGrafter"/>
</dbReference>
<dbReference type="InterPro" id="IPR015943">
    <property type="entry name" value="WD40/YVTN_repeat-like_dom_sf"/>
</dbReference>
<dbReference type="FunFam" id="2.130.10.10:FF:000815">
    <property type="entry name" value="Aladin WD repeat nucleoporin"/>
    <property type="match status" value="1"/>
</dbReference>
<dbReference type="PANTHER" id="PTHR14494:SF0">
    <property type="entry name" value="ALADIN"/>
    <property type="match status" value="1"/>
</dbReference>
<sequence length="653" mass="70668">MSTFSDTGSFRMTSGAIQATVPANDILVLLSLSSLEFMPPAMPMDQSTMREGAIFRPALSTSYSWPWAQYSIKIHHVVSMELAEEDGPLRPAAHPLQPNVIRLAPNSPSLWTVARLRPPATLAGLMFIGFPVLKMCSLALFPAPLPAGQSTLCESNNELLSGGGSTEDRLKQESSPLSLYFPRESLKLHCRTESSSKAAFLDHSETLWMRSAAAWRDGGFTGLLDEITNSNTEVPKWMSVSSGFTLALIRWFSSFHGSLFPHLTMSSEDMLAEFSQVLNWSDCVVRAFAWHPHADKFALALLDDSIKIYNPKSATTPTLKHRLQKSVAAVQWKPLCASALAVACQNCLLVWHVDPCSLSTRPSSGCAQVLSQPGHSPVTSISWSPSGSLLVSASPMDTAMMVWDVAAESCVPLQRVGGGGVTFLSWSPDGSHVLASTPSALFRVWETRMWTCERWPCVKGRCQTGCWSPDGSRLLFTVQGEAVIYALTFTDSPGIPSCTSKGPQAAAVVADLSETTFNTPDGDIIVGGEIQSLAWDSTGERLAVLLKGDPQAADRPAVIAVFKTRTNPVFELLPCGFVQGEAGAEARLIQFSPNFQHGALLTVCWSSGRITHVPFYFLSTGVPHFGLGGSPSLPRPQERPADFNQSLFTELAS</sequence>
<dbReference type="GO" id="GO:0005643">
    <property type="term" value="C:nuclear pore"/>
    <property type="evidence" value="ECO:0007669"/>
    <property type="project" value="TreeGrafter"/>
</dbReference>
<dbReference type="PANTHER" id="PTHR14494">
    <property type="entry name" value="ALADIN/ADRACALIN/AAAS"/>
    <property type="match status" value="1"/>
</dbReference>